<dbReference type="InterPro" id="IPR042100">
    <property type="entry name" value="Bug_dom1"/>
</dbReference>
<name>A0A9X8D793_9BURK</name>
<dbReference type="InterPro" id="IPR005064">
    <property type="entry name" value="BUG"/>
</dbReference>
<dbReference type="Pfam" id="PF03401">
    <property type="entry name" value="TctC"/>
    <property type="match status" value="1"/>
</dbReference>
<dbReference type="Proteomes" id="UP000265619">
    <property type="component" value="Unassembled WGS sequence"/>
</dbReference>
<dbReference type="SUPFAM" id="SSF53850">
    <property type="entry name" value="Periplasmic binding protein-like II"/>
    <property type="match status" value="1"/>
</dbReference>
<sequence length="323" mass="34169">MLNRRHMLAAAVGALSQGARADDGAADWPHRAVKIILGFPAGQGSDVAARLYAAELNKALGQPFVVDNRPGAGATLAARDVAKAPPDGYSLLFTSSGPLTVAPHLYANLGFDPMRELDTMALVGRSPLILLVRSDSPARTLPEFVALAGRRELNCGSGGNGVTNHLALEMFRIVSGISLVHVPYKGAAPALNDLMGGQIDTLFETTSAALTHVRSGRLRALAVTSPTRYSELPNVPAVAEFYSGFDATAWAAVAVPRGTPRGIVDKLALQLGKCQLDPSMRERLIQSGIEPTPNSTPSIAKAYASAEFEKWGRIIRQANVKLT</sequence>
<accession>A0A9X8D793</accession>
<comment type="similarity">
    <text evidence="1">Belongs to the UPF0065 (bug) family.</text>
</comment>
<evidence type="ECO:0000313" key="3">
    <source>
        <dbReference type="Proteomes" id="UP000265619"/>
    </source>
</evidence>
<dbReference type="OrthoDB" id="8678477at2"/>
<organism evidence="2 3">
    <name type="scientific">Acidovorax cavernicola</name>
    <dbReference type="NCBI Taxonomy" id="1675792"/>
    <lineage>
        <taxon>Bacteria</taxon>
        <taxon>Pseudomonadati</taxon>
        <taxon>Pseudomonadota</taxon>
        <taxon>Betaproteobacteria</taxon>
        <taxon>Burkholderiales</taxon>
        <taxon>Comamonadaceae</taxon>
        <taxon>Acidovorax</taxon>
    </lineage>
</organism>
<evidence type="ECO:0000313" key="2">
    <source>
        <dbReference type="EMBL" id="RIX83231.1"/>
    </source>
</evidence>
<proteinExistence type="inferred from homology"/>
<reference evidence="2 3" key="1">
    <citation type="submission" date="2018-09" db="EMBL/GenBank/DDBJ databases">
        <title>Acidovorax cavernicola nov. sp. isolated from Gruta de las Maravillas (Aracena, Spain).</title>
        <authorList>
            <person name="Jurado V."/>
            <person name="Gutierrez-Patricio S."/>
            <person name="Gonzalez-Pimentel J.L."/>
            <person name="Miller A.Z."/>
            <person name="Laiz L."/>
            <person name="Saiz-Jimenez C."/>
        </authorList>
    </citation>
    <scope>NUCLEOTIDE SEQUENCE [LARGE SCALE GENOMIC DNA]</scope>
    <source>
        <strain evidence="2 3">1011MAR4D40.2</strain>
    </source>
</reference>
<gene>
    <name evidence="2" type="ORF">D3H34_07295</name>
</gene>
<dbReference type="EMBL" id="QXMN01000005">
    <property type="protein sequence ID" value="RIX83231.1"/>
    <property type="molecule type" value="Genomic_DNA"/>
</dbReference>
<protein>
    <submittedName>
        <fullName evidence="2">Tripartite tricarboxylate transporter substrate binding protein</fullName>
    </submittedName>
</protein>
<evidence type="ECO:0000256" key="1">
    <source>
        <dbReference type="ARBA" id="ARBA00006987"/>
    </source>
</evidence>
<dbReference type="Gene3D" id="3.40.190.150">
    <property type="entry name" value="Bordetella uptake gene, domain 1"/>
    <property type="match status" value="1"/>
</dbReference>
<dbReference type="AlphaFoldDB" id="A0A9X8D793"/>
<keyword evidence="3" id="KW-1185">Reference proteome</keyword>
<dbReference type="PANTHER" id="PTHR42928">
    <property type="entry name" value="TRICARBOXYLATE-BINDING PROTEIN"/>
    <property type="match status" value="1"/>
</dbReference>
<dbReference type="PANTHER" id="PTHR42928:SF5">
    <property type="entry name" value="BLR1237 PROTEIN"/>
    <property type="match status" value="1"/>
</dbReference>
<dbReference type="Gene3D" id="3.40.190.10">
    <property type="entry name" value="Periplasmic binding protein-like II"/>
    <property type="match status" value="1"/>
</dbReference>
<comment type="caution">
    <text evidence="2">The sequence shown here is derived from an EMBL/GenBank/DDBJ whole genome shotgun (WGS) entry which is preliminary data.</text>
</comment>
<dbReference type="PIRSF" id="PIRSF017082">
    <property type="entry name" value="YflP"/>
    <property type="match status" value="1"/>
</dbReference>